<sequence length="493" mass="56308">MISRLFAEDMGDENYSTVDEKVSTLKESCFQSYLSNQSLAFLKYLPEEAKGPYILNGGSAFPGNNTILNTEVKLKREALKADELKFSSDKFVTKSTMLCQRKLEEYLSFFVSIDSLNTLKCSAIETITGELAIDLFQTNFVKLEESCARCSTELRLQSCNTNFLFDPEEYYSEINNISLKYQCRDLPTYLKSLGIPLHFIISTFDDTLSNLLSQMTGFLGVDFFKNHSNCKETYSNVCSFVTENITRYVQSLSEELQSDKDDCSKCRPTTCVDLSYNNQRIFEEWETLTSEEELEDGRKITSSINIPLSLSTTLSQVFFEICRKLSFEDIGQLIADFEANMDPFELETARPFLTRNVVKLLQKLQFGDDFAASIISKRMEYGIMEEESKRTAHNVTLGCLITPEMDHQLQRHFATLKNDQQNHIFSNHIEKHQILAFSRADFSHRFHLLPISDEHTTILSDSKKLPAEKTAKNVADETRNDQGNAGTVPKIIH</sequence>
<evidence type="ECO:0000313" key="3">
    <source>
        <dbReference type="WBParaSite" id="nRc.2.0.1.t02567-RA"/>
    </source>
</evidence>
<proteinExistence type="predicted"/>
<evidence type="ECO:0000256" key="1">
    <source>
        <dbReference type="SAM" id="MobiDB-lite"/>
    </source>
</evidence>
<dbReference type="Proteomes" id="UP000887565">
    <property type="component" value="Unplaced"/>
</dbReference>
<feature type="compositionally biased region" description="Basic and acidic residues" evidence="1">
    <location>
        <begin position="469"/>
        <end position="480"/>
    </location>
</feature>
<keyword evidence="2" id="KW-1185">Reference proteome</keyword>
<name>A0A915HMJ7_ROMCU</name>
<dbReference type="AlphaFoldDB" id="A0A915HMJ7"/>
<feature type="region of interest" description="Disordered" evidence="1">
    <location>
        <begin position="469"/>
        <end position="493"/>
    </location>
</feature>
<reference evidence="3" key="1">
    <citation type="submission" date="2022-11" db="UniProtKB">
        <authorList>
            <consortium name="WormBaseParasite"/>
        </authorList>
    </citation>
    <scope>IDENTIFICATION</scope>
</reference>
<evidence type="ECO:0000313" key="2">
    <source>
        <dbReference type="Proteomes" id="UP000887565"/>
    </source>
</evidence>
<dbReference type="WBParaSite" id="nRc.2.0.1.t02567-RA">
    <property type="protein sequence ID" value="nRc.2.0.1.t02567-RA"/>
    <property type="gene ID" value="nRc.2.0.1.g02567"/>
</dbReference>
<protein>
    <submittedName>
        <fullName evidence="3">Uncharacterized protein</fullName>
    </submittedName>
</protein>
<accession>A0A915HMJ7</accession>
<organism evidence="2 3">
    <name type="scientific">Romanomermis culicivorax</name>
    <name type="common">Nematode worm</name>
    <dbReference type="NCBI Taxonomy" id="13658"/>
    <lineage>
        <taxon>Eukaryota</taxon>
        <taxon>Metazoa</taxon>
        <taxon>Ecdysozoa</taxon>
        <taxon>Nematoda</taxon>
        <taxon>Enoplea</taxon>
        <taxon>Dorylaimia</taxon>
        <taxon>Mermithida</taxon>
        <taxon>Mermithoidea</taxon>
        <taxon>Mermithidae</taxon>
        <taxon>Romanomermis</taxon>
    </lineage>
</organism>